<dbReference type="InterPro" id="IPR013426">
    <property type="entry name" value="EpsH-like"/>
</dbReference>
<dbReference type="EMBL" id="UOEH01000341">
    <property type="protein sequence ID" value="VAW01646.1"/>
    <property type="molecule type" value="Genomic_DNA"/>
</dbReference>
<dbReference type="AlphaFoldDB" id="A0A3B0T3Y7"/>
<keyword evidence="4 8" id="KW-0812">Transmembrane</keyword>
<evidence type="ECO:0000256" key="7">
    <source>
        <dbReference type="ARBA" id="ARBA00023136"/>
    </source>
</evidence>
<dbReference type="InterPro" id="IPR014263">
    <property type="entry name" value="Methanolan_biosynth_EpsI"/>
</dbReference>
<gene>
    <name evidence="10" type="ORF">MNBD_ALPHA05-12</name>
</gene>
<keyword evidence="2" id="KW-1003">Cell membrane</keyword>
<feature type="transmembrane region" description="Helical" evidence="8">
    <location>
        <begin position="152"/>
        <end position="171"/>
    </location>
</feature>
<feature type="transmembrane region" description="Helical" evidence="8">
    <location>
        <begin position="209"/>
        <end position="234"/>
    </location>
</feature>
<dbReference type="InterPro" id="IPR026491">
    <property type="entry name" value="ExosortD_VPLPA"/>
</dbReference>
<feature type="transmembrane region" description="Helical" evidence="8">
    <location>
        <begin position="7"/>
        <end position="26"/>
    </location>
</feature>
<feature type="transmembrane region" description="Helical" evidence="8">
    <location>
        <begin position="246"/>
        <end position="272"/>
    </location>
</feature>
<dbReference type="GO" id="GO:0008233">
    <property type="term" value="F:peptidase activity"/>
    <property type="evidence" value="ECO:0007669"/>
    <property type="project" value="UniProtKB-KW"/>
</dbReference>
<feature type="transmembrane region" description="Helical" evidence="8">
    <location>
        <begin position="183"/>
        <end position="203"/>
    </location>
</feature>
<evidence type="ECO:0000256" key="2">
    <source>
        <dbReference type="ARBA" id="ARBA00022475"/>
    </source>
</evidence>
<feature type="domain" description="Methanolan biosynthesis EpsI" evidence="9">
    <location>
        <begin position="308"/>
        <end position="507"/>
    </location>
</feature>
<feature type="transmembrane region" description="Helical" evidence="8">
    <location>
        <begin position="67"/>
        <end position="86"/>
    </location>
</feature>
<evidence type="ECO:0000313" key="10">
    <source>
        <dbReference type="EMBL" id="VAW01646.1"/>
    </source>
</evidence>
<dbReference type="GO" id="GO:0006508">
    <property type="term" value="P:proteolysis"/>
    <property type="evidence" value="ECO:0007669"/>
    <property type="project" value="UniProtKB-KW"/>
</dbReference>
<dbReference type="InterPro" id="IPR019127">
    <property type="entry name" value="Exosortase"/>
</dbReference>
<feature type="transmembrane region" description="Helical" evidence="8">
    <location>
        <begin position="92"/>
        <end position="114"/>
    </location>
</feature>
<keyword evidence="6 8" id="KW-1133">Transmembrane helix</keyword>
<evidence type="ECO:0000256" key="3">
    <source>
        <dbReference type="ARBA" id="ARBA00022670"/>
    </source>
</evidence>
<evidence type="ECO:0000256" key="6">
    <source>
        <dbReference type="ARBA" id="ARBA00022989"/>
    </source>
</evidence>
<feature type="transmembrane region" description="Helical" evidence="8">
    <location>
        <begin position="121"/>
        <end position="140"/>
    </location>
</feature>
<evidence type="ECO:0000256" key="1">
    <source>
        <dbReference type="ARBA" id="ARBA00004651"/>
    </source>
</evidence>
<dbReference type="NCBIfam" id="TIGR02914">
    <property type="entry name" value="EpsI_fam"/>
    <property type="match status" value="1"/>
</dbReference>
<evidence type="ECO:0000256" key="5">
    <source>
        <dbReference type="ARBA" id="ARBA00022801"/>
    </source>
</evidence>
<dbReference type="NCBIfam" id="TIGR04178">
    <property type="entry name" value="exo_archaeo"/>
    <property type="match status" value="1"/>
</dbReference>
<evidence type="ECO:0000256" key="4">
    <source>
        <dbReference type="ARBA" id="ARBA00022692"/>
    </source>
</evidence>
<keyword evidence="5" id="KW-0378">Hydrolase</keyword>
<dbReference type="GO" id="GO:0005886">
    <property type="term" value="C:plasma membrane"/>
    <property type="evidence" value="ECO:0007669"/>
    <property type="project" value="UniProtKB-SubCell"/>
</dbReference>
<proteinExistence type="predicted"/>
<reference evidence="10" key="1">
    <citation type="submission" date="2018-06" db="EMBL/GenBank/DDBJ databases">
        <authorList>
            <person name="Zhirakovskaya E."/>
        </authorList>
    </citation>
    <scope>NUCLEOTIDE SEQUENCE</scope>
</reference>
<evidence type="ECO:0000259" key="9">
    <source>
        <dbReference type="Pfam" id="PF11984"/>
    </source>
</evidence>
<dbReference type="InterPro" id="IPR026392">
    <property type="entry name" value="Exo/Archaeosortase_dom"/>
</dbReference>
<comment type="subcellular location">
    <subcellularLocation>
        <location evidence="1">Cell membrane</location>
        <topology evidence="1">Multi-pass membrane protein</topology>
    </subcellularLocation>
</comment>
<keyword evidence="7 8" id="KW-0472">Membrane</keyword>
<accession>A0A3B0T3Y7</accession>
<name>A0A3B0T3Y7_9ZZZZ</name>
<dbReference type="Pfam" id="PF11984">
    <property type="entry name" value="DUF3485"/>
    <property type="match status" value="1"/>
</dbReference>
<protein>
    <submittedName>
        <fullName evidence="10">Eight transmembrane protein EpsH / EpsI protein</fullName>
    </submittedName>
</protein>
<dbReference type="NCBIfam" id="TIGR04152">
    <property type="entry name" value="exosort_VPLPA"/>
    <property type="match status" value="1"/>
</dbReference>
<keyword evidence="3" id="KW-0645">Protease</keyword>
<evidence type="ECO:0000256" key="8">
    <source>
        <dbReference type="SAM" id="Phobius"/>
    </source>
</evidence>
<feature type="transmembrane region" description="Helical" evidence="8">
    <location>
        <begin position="38"/>
        <end position="55"/>
    </location>
</feature>
<dbReference type="Pfam" id="PF09721">
    <property type="entry name" value="Exosortase_EpsH"/>
    <property type="match status" value="1"/>
</dbReference>
<organism evidence="10">
    <name type="scientific">hydrothermal vent metagenome</name>
    <dbReference type="NCBI Taxonomy" id="652676"/>
    <lineage>
        <taxon>unclassified sequences</taxon>
        <taxon>metagenomes</taxon>
        <taxon>ecological metagenomes</taxon>
    </lineage>
</organism>
<feature type="transmembrane region" description="Helical" evidence="8">
    <location>
        <begin position="300"/>
        <end position="322"/>
    </location>
</feature>
<sequence>MGFPRRAYFVLAAVVGLIVLFWDAIGNLWERWGGQQELSHSYFIPLISAWLVWTNRDAIRRSIGEPSVLGLAAIIVAGMLLVLGQLTHIYVIQHVGLVIAIAGLVAGFGGTSLLRATAAPVGFLLFAVPPPFWLITVLSWKFQEASSILGVWMIQLMDIPVFLSGNVIDLGDYKLQVAEACSGLRYLFPFLSLGVMTAYLFRGPLWQKLAIILATFPITIFMNSFRIAVTGALVQAYGPQHAQGALHFFEGWVVFVLCMLALFAVIAAFSFFSKPRRNPLEALGAPDLKPVPPSRGALKLPVMAGGLLGALAVFFVLSHTLTTDSLIIPERKTFAGIPAEFPELRNQIKPMDPTVAEVLGADDTIVVTFSAPDGRFFNLYMAYLDSQRDGRSWHSPRQCIPGGGWQIASHDIEKTTTSSGAPMTYNRLIIENRDARQLVYYWYDQRGRKVANEFTMKFWLIFDAVVKKRSDGALVRLITPVSNEQGVEAADAYLQEIMAEMEEFLPEYVPE</sequence>
<dbReference type="NCBIfam" id="TIGR02602">
    <property type="entry name" value="8TM_EpsH"/>
    <property type="match status" value="1"/>
</dbReference>